<organism evidence="2 3">
    <name type="scientific">Rhodoferax ferrireducens</name>
    <dbReference type="NCBI Taxonomy" id="192843"/>
    <lineage>
        <taxon>Bacteria</taxon>
        <taxon>Pseudomonadati</taxon>
        <taxon>Pseudomonadota</taxon>
        <taxon>Betaproteobacteria</taxon>
        <taxon>Burkholderiales</taxon>
        <taxon>Comamonadaceae</taxon>
        <taxon>Rhodoferax</taxon>
    </lineage>
</organism>
<evidence type="ECO:0008006" key="4">
    <source>
        <dbReference type="Google" id="ProtNLM"/>
    </source>
</evidence>
<gene>
    <name evidence="2" type="ORF">J2X19_003061</name>
</gene>
<reference evidence="2 3" key="1">
    <citation type="submission" date="2023-07" db="EMBL/GenBank/DDBJ databases">
        <title>Sorghum-associated microbial communities from plants grown in Nebraska, USA.</title>
        <authorList>
            <person name="Schachtman D."/>
        </authorList>
    </citation>
    <scope>NUCLEOTIDE SEQUENCE [LARGE SCALE GENOMIC DNA]</scope>
    <source>
        <strain evidence="2 3">BE313</strain>
    </source>
</reference>
<comment type="caution">
    <text evidence="2">The sequence shown here is derived from an EMBL/GenBank/DDBJ whole genome shotgun (WGS) entry which is preliminary data.</text>
</comment>
<evidence type="ECO:0000313" key="2">
    <source>
        <dbReference type="EMBL" id="MDR7378382.1"/>
    </source>
</evidence>
<keyword evidence="3" id="KW-1185">Reference proteome</keyword>
<evidence type="ECO:0000256" key="1">
    <source>
        <dbReference type="SAM" id="Phobius"/>
    </source>
</evidence>
<proteinExistence type="predicted"/>
<keyword evidence="1" id="KW-0472">Membrane</keyword>
<evidence type="ECO:0000313" key="3">
    <source>
        <dbReference type="Proteomes" id="UP001180487"/>
    </source>
</evidence>
<feature type="transmembrane region" description="Helical" evidence="1">
    <location>
        <begin position="21"/>
        <end position="41"/>
    </location>
</feature>
<keyword evidence="1" id="KW-0812">Transmembrane</keyword>
<keyword evidence="1" id="KW-1133">Transmembrane helix</keyword>
<accession>A0ABU2CAL6</accession>
<protein>
    <recommendedName>
        <fullName evidence="4">Transmembrane protein</fullName>
    </recommendedName>
</protein>
<dbReference type="EMBL" id="JAVDXT010000002">
    <property type="protein sequence ID" value="MDR7378382.1"/>
    <property type="molecule type" value="Genomic_DNA"/>
</dbReference>
<name>A0ABU2CAL6_9BURK</name>
<dbReference type="RefSeq" id="WP_310374421.1">
    <property type="nucleotide sequence ID" value="NZ_JAVDXT010000002.1"/>
</dbReference>
<sequence length="98" mass="10429">MRTTTVRPKPMPRRRSGRESWWSALAWLVFCIAMVAVGIFLTPKIGAAYAAEDLVIPSTAHASGATLVSDMVDSAVPMAATVLYPNERLDAPAAASTP</sequence>
<dbReference type="Proteomes" id="UP001180487">
    <property type="component" value="Unassembled WGS sequence"/>
</dbReference>